<keyword evidence="5" id="KW-0653">Protein transport</keyword>
<evidence type="ECO:0000313" key="13">
    <source>
        <dbReference type="EMBL" id="KDM90906.1"/>
    </source>
</evidence>
<feature type="domain" description="SecDF P1 head subdomain" evidence="12">
    <location>
        <begin position="208"/>
        <end position="331"/>
    </location>
</feature>
<evidence type="ECO:0000256" key="3">
    <source>
        <dbReference type="ARBA" id="ARBA00022475"/>
    </source>
</evidence>
<keyword evidence="8 9" id="KW-0472">Membrane</keyword>
<keyword evidence="2" id="KW-0813">Transport</keyword>
<evidence type="ECO:0000256" key="5">
    <source>
        <dbReference type="ARBA" id="ARBA00022927"/>
    </source>
</evidence>
<protein>
    <recommendedName>
        <fullName evidence="15">Protein translocase subunit SecD</fullName>
    </recommendedName>
</protein>
<dbReference type="NCBIfam" id="TIGR01129">
    <property type="entry name" value="secD"/>
    <property type="match status" value="1"/>
</dbReference>
<feature type="transmembrane region" description="Helical" evidence="9">
    <location>
        <begin position="353"/>
        <end position="370"/>
    </location>
</feature>
<keyword evidence="6 9" id="KW-1133">Transmembrane helix</keyword>
<keyword evidence="7" id="KW-0811">Translocation</keyword>
<keyword evidence="4 9" id="KW-0812">Transmembrane</keyword>
<dbReference type="Gene3D" id="3.30.70.3400">
    <property type="match status" value="1"/>
</dbReference>
<dbReference type="Gene3D" id="1.20.1640.10">
    <property type="entry name" value="Multidrug efflux transporter AcrB transmembrane domain"/>
    <property type="match status" value="1"/>
</dbReference>
<gene>
    <name evidence="13" type="ORF">EA58_14195</name>
</gene>
<dbReference type="InterPro" id="IPR048631">
    <property type="entry name" value="SecD_1st"/>
</dbReference>
<dbReference type="Gene3D" id="3.30.1360.200">
    <property type="match status" value="1"/>
</dbReference>
<dbReference type="InterPro" id="IPR054384">
    <property type="entry name" value="SecDF_P1_head"/>
</dbReference>
<dbReference type="AlphaFoldDB" id="A0A066RP56"/>
<proteinExistence type="predicted"/>
<evidence type="ECO:0000259" key="12">
    <source>
        <dbReference type="Pfam" id="PF22599"/>
    </source>
</evidence>
<dbReference type="GO" id="GO:0005886">
    <property type="term" value="C:plasma membrane"/>
    <property type="evidence" value="ECO:0007669"/>
    <property type="project" value="UniProtKB-SubCell"/>
</dbReference>
<keyword evidence="3" id="KW-1003">Cell membrane</keyword>
<feature type="transmembrane region" description="Helical" evidence="9">
    <location>
        <begin position="473"/>
        <end position="496"/>
    </location>
</feature>
<reference evidence="13 14" key="1">
    <citation type="submission" date="2014-04" db="EMBL/GenBank/DDBJ databases">
        <title>Draft genome sequence of Photobacterium halotolerans S2753: a solonamide, ngercheumicin and holomycin producer.</title>
        <authorList>
            <person name="Machado H.R."/>
            <person name="Gram L."/>
        </authorList>
    </citation>
    <scope>NUCLEOTIDE SEQUENCE [LARGE SCALE GENOMIC DNA]</scope>
    <source>
        <strain evidence="13 14">S2753</strain>
    </source>
</reference>
<dbReference type="Pfam" id="PF21760">
    <property type="entry name" value="SecD_1st"/>
    <property type="match status" value="1"/>
</dbReference>
<dbReference type="OrthoDB" id="9805019at2"/>
<dbReference type="STRING" id="1654360.EA58_14195"/>
<evidence type="ECO:0000256" key="4">
    <source>
        <dbReference type="ARBA" id="ARBA00022692"/>
    </source>
</evidence>
<comment type="caution">
    <text evidence="13">The sequence shown here is derived from an EMBL/GenBank/DDBJ whole genome shotgun (WGS) entry which is preliminary data.</text>
</comment>
<dbReference type="NCBIfam" id="TIGR00916">
    <property type="entry name" value="2A0604s01"/>
    <property type="match status" value="1"/>
</dbReference>
<dbReference type="InterPro" id="IPR048634">
    <property type="entry name" value="SecD_SecF_C"/>
</dbReference>
<dbReference type="GO" id="GO:0015450">
    <property type="term" value="F:protein-transporting ATPase activity"/>
    <property type="evidence" value="ECO:0007669"/>
    <property type="project" value="InterPro"/>
</dbReference>
<evidence type="ECO:0000259" key="10">
    <source>
        <dbReference type="Pfam" id="PF02355"/>
    </source>
</evidence>
<evidence type="ECO:0000256" key="6">
    <source>
        <dbReference type="ARBA" id="ARBA00022989"/>
    </source>
</evidence>
<sequence length="516" mass="54965">MRGFTMGNQLTHKLASLFAILIPVLLAISVFHPKLDFGLPKISYGIDLVGGGQIILQIDSQAIEAREIQALAQFFSQSHQLNREASVTDALVFEGGGMHPSVSDELINQYPTLKLSQTPTGVVVSGLGGHITAKTGEAVVENIATLRTRLNALGVADIRVYRQGSDKVVVEIPNGHEMERIKSILASSAEIGFYQAVMPEAGVMLSYQGNPVVRNHTPIASGQSITKAVATVDPSTGLPVVSIGLNATGGQKMGRFTKDNMGQPIVTTLTDSDYAFSGKAGDAPVRKVTEKVVSVATVNGQFSDSFIITGLGSLEESENLALILRSGVLTVPMYIVSESSIDSRLGAENANQGFRAFAIGLFALALYVIYLYRMRGVIAIFTLVLNAAFIVIALSVMGASFTMAGLAGIILTMGMAVDANIIVIEREKELFGKTTTPLADSFKSSALPILDANVTTLLVAVILYNVSSISLKGFAITLALGVVCTVLSSYFMNMYFSTAWIRERSNDLEPAQSRPS</sequence>
<feature type="domain" description="Protein export membrane protein SecD/SecF C-terminal" evidence="10">
    <location>
        <begin position="335"/>
        <end position="500"/>
    </location>
</feature>
<comment type="subcellular location">
    <subcellularLocation>
        <location evidence="1">Cell membrane</location>
        <topology evidence="1">Multi-pass membrane protein</topology>
    </subcellularLocation>
</comment>
<feature type="transmembrane region" description="Helical" evidence="9">
    <location>
        <begin position="445"/>
        <end position="467"/>
    </location>
</feature>
<feature type="domain" description="Protein translocase subunit SecDF P1" evidence="11">
    <location>
        <begin position="141"/>
        <end position="195"/>
    </location>
</feature>
<dbReference type="InterPro" id="IPR055344">
    <property type="entry name" value="SecD_SecF_C_bact"/>
</dbReference>
<dbReference type="SUPFAM" id="SSF82866">
    <property type="entry name" value="Multidrug efflux transporter AcrB transmembrane domain"/>
    <property type="match status" value="1"/>
</dbReference>
<evidence type="ECO:0008006" key="15">
    <source>
        <dbReference type="Google" id="ProtNLM"/>
    </source>
</evidence>
<dbReference type="PANTHER" id="PTHR30081:SF1">
    <property type="entry name" value="PROTEIN TRANSLOCASE SUBUNIT SECD"/>
    <property type="match status" value="1"/>
</dbReference>
<evidence type="ECO:0000256" key="2">
    <source>
        <dbReference type="ARBA" id="ARBA00022448"/>
    </source>
</evidence>
<feature type="transmembrane region" description="Helical" evidence="9">
    <location>
        <begin position="403"/>
        <end position="424"/>
    </location>
</feature>
<dbReference type="Proteomes" id="UP000027192">
    <property type="component" value="Unassembled WGS sequence"/>
</dbReference>
<keyword evidence="14" id="KW-1185">Reference proteome</keyword>
<feature type="transmembrane region" description="Helical" evidence="9">
    <location>
        <begin position="377"/>
        <end position="397"/>
    </location>
</feature>
<evidence type="ECO:0000313" key="14">
    <source>
        <dbReference type="Proteomes" id="UP000027192"/>
    </source>
</evidence>
<dbReference type="Pfam" id="PF22599">
    <property type="entry name" value="SecDF_P1_head"/>
    <property type="match status" value="1"/>
</dbReference>
<dbReference type="InterPro" id="IPR022813">
    <property type="entry name" value="SecD/SecF_arch_bac"/>
</dbReference>
<evidence type="ECO:0000256" key="1">
    <source>
        <dbReference type="ARBA" id="ARBA00004651"/>
    </source>
</evidence>
<dbReference type="Pfam" id="PF02355">
    <property type="entry name" value="SecD_SecF_C"/>
    <property type="match status" value="1"/>
</dbReference>
<evidence type="ECO:0000256" key="9">
    <source>
        <dbReference type="SAM" id="Phobius"/>
    </source>
</evidence>
<dbReference type="EMBL" id="JMIB01000027">
    <property type="protein sequence ID" value="KDM90906.1"/>
    <property type="molecule type" value="Genomic_DNA"/>
</dbReference>
<evidence type="ECO:0000259" key="11">
    <source>
        <dbReference type="Pfam" id="PF21760"/>
    </source>
</evidence>
<dbReference type="GO" id="GO:0006886">
    <property type="term" value="P:intracellular protein transport"/>
    <property type="evidence" value="ECO:0007669"/>
    <property type="project" value="InterPro"/>
</dbReference>
<accession>A0A066RP56</accession>
<organism evidence="13 14">
    <name type="scientific">Photobacterium galatheae</name>
    <dbReference type="NCBI Taxonomy" id="1654360"/>
    <lineage>
        <taxon>Bacteria</taxon>
        <taxon>Pseudomonadati</taxon>
        <taxon>Pseudomonadota</taxon>
        <taxon>Gammaproteobacteria</taxon>
        <taxon>Vibrionales</taxon>
        <taxon>Vibrionaceae</taxon>
        <taxon>Photobacterium</taxon>
    </lineage>
</organism>
<dbReference type="InterPro" id="IPR005791">
    <property type="entry name" value="SecD"/>
</dbReference>
<dbReference type="PANTHER" id="PTHR30081">
    <property type="entry name" value="PROTEIN-EXPORT MEMBRANE PROTEIN SEC"/>
    <property type="match status" value="1"/>
</dbReference>
<name>A0A066RP56_9GAMM</name>
<evidence type="ECO:0000256" key="8">
    <source>
        <dbReference type="ARBA" id="ARBA00023136"/>
    </source>
</evidence>
<evidence type="ECO:0000256" key="7">
    <source>
        <dbReference type="ARBA" id="ARBA00023010"/>
    </source>
</evidence>